<evidence type="ECO:0000313" key="4">
    <source>
        <dbReference type="Proteomes" id="UP000573603"/>
    </source>
</evidence>
<evidence type="ECO:0000256" key="1">
    <source>
        <dbReference type="SAM" id="Coils"/>
    </source>
</evidence>
<dbReference type="PANTHER" id="PTHR38797">
    <property type="entry name" value="NUCLEAR PORE COMPLEX PROTEIN NUP85-RELATED"/>
    <property type="match status" value="1"/>
</dbReference>
<dbReference type="Proteomes" id="UP000573603">
    <property type="component" value="Unassembled WGS sequence"/>
</dbReference>
<dbReference type="SUPFAM" id="SSF52540">
    <property type="entry name" value="P-loop containing nucleoside triphosphate hydrolases"/>
    <property type="match status" value="1"/>
</dbReference>
<dbReference type="Gene3D" id="3.40.50.300">
    <property type="entry name" value="P-loop containing nucleotide triphosphate hydrolases"/>
    <property type="match status" value="1"/>
</dbReference>
<dbReference type="PANTHER" id="PTHR38797:SF4">
    <property type="entry name" value="NUCLEAR PORE COMPLEX PROTEIN NUP85"/>
    <property type="match status" value="1"/>
</dbReference>
<dbReference type="AlphaFoldDB" id="A0A8H4ZUC1"/>
<sequence>MAPSTNINIAVIGVTGAGKTTFVSKAADRTDLEIGHGIDSCTQEIKSVTFNLDGNKVTLIDTPGFDDTFKSDGDILQLVANYVSATYEQGTLLNGLILLQPIHGTRLQGNEMKRTRLFKRILGEDAYNRVIIATTMWGMLRDDTHGNQQTQERKERNDVWGDMEALGAQIVRHDDNQNSALNIIRKVFDFPNPEPLQIQTELALTNGRVALTSAGRQLDEDLGEVVARLRRDIKSLRRERKAAQSEIQDMQERLREIEAQKSSLGGAVKPVSWDIDEGQFDNWEDARIYSDKCRLPNPFLTLLSANLLMSTMNDANSLPFQLDADFSQMADTEQRITLILTSFLSETQGITAPEAATQINNLFPHQPEKDGSKKSPGGFLAAFWDLAFQIAIQLDYQTQQMQKFISLIKALRGLPSTAILEDGRRLWQDLPDLSLFFTERWNQAGITNQATIPPEAIWRWINMNGLAAYLTIENLYGGWYRALESIKLGLENGSRREAQNIIECFAPAAATWFILSSQQIYHMCRQNALKDSRSRGHLWKGRSGFNLERWSFWRSRFIELANHTLATDELREIFLEAETAMETVSE</sequence>
<dbReference type="InterPro" id="IPR006073">
    <property type="entry name" value="GTP-bd"/>
</dbReference>
<dbReference type="Pfam" id="PF01926">
    <property type="entry name" value="MMR_HSR1"/>
    <property type="match status" value="1"/>
</dbReference>
<keyword evidence="4" id="KW-1185">Reference proteome</keyword>
<gene>
    <name evidence="3" type="ORF">FANTH_2451</name>
</gene>
<organism evidence="3 4">
    <name type="scientific">Fusarium anthophilum</name>
    <dbReference type="NCBI Taxonomy" id="48485"/>
    <lineage>
        <taxon>Eukaryota</taxon>
        <taxon>Fungi</taxon>
        <taxon>Dikarya</taxon>
        <taxon>Ascomycota</taxon>
        <taxon>Pezizomycotina</taxon>
        <taxon>Sordariomycetes</taxon>
        <taxon>Hypocreomycetidae</taxon>
        <taxon>Hypocreales</taxon>
        <taxon>Nectriaceae</taxon>
        <taxon>Fusarium</taxon>
        <taxon>Fusarium fujikuroi species complex</taxon>
    </lineage>
</organism>
<reference evidence="3 4" key="1">
    <citation type="journal article" date="2020" name="BMC Genomics">
        <title>Correction to: Identification and distribution of gene clusters required for synthesis of sphingolipid metabolism inhibitors in diverse species of the filamentous fungus Fusarium.</title>
        <authorList>
            <person name="Kim H.S."/>
            <person name="Lohmar J.M."/>
            <person name="Busman M."/>
            <person name="Brown D.W."/>
            <person name="Naumann T.A."/>
            <person name="Divon H.H."/>
            <person name="Lysoe E."/>
            <person name="Uhlig S."/>
            <person name="Proctor R.H."/>
        </authorList>
    </citation>
    <scope>NUCLEOTIDE SEQUENCE [LARGE SCALE GENOMIC DNA]</scope>
    <source>
        <strain evidence="3 4">NRRL 25214</strain>
    </source>
</reference>
<accession>A0A8H4ZUC1</accession>
<protein>
    <recommendedName>
        <fullName evidence="2">G domain-containing protein</fullName>
    </recommendedName>
</protein>
<dbReference type="InterPro" id="IPR027417">
    <property type="entry name" value="P-loop_NTPase"/>
</dbReference>
<dbReference type="Pfam" id="PF12311">
    <property type="entry name" value="DUF3632"/>
    <property type="match status" value="1"/>
</dbReference>
<feature type="coiled-coil region" evidence="1">
    <location>
        <begin position="219"/>
        <end position="267"/>
    </location>
</feature>
<keyword evidence="1" id="KW-0175">Coiled coil</keyword>
<proteinExistence type="predicted"/>
<feature type="domain" description="G" evidence="2">
    <location>
        <begin position="8"/>
        <end position="66"/>
    </location>
</feature>
<evidence type="ECO:0000259" key="2">
    <source>
        <dbReference type="Pfam" id="PF01926"/>
    </source>
</evidence>
<dbReference type="InterPro" id="IPR053204">
    <property type="entry name" value="Oxopyrrolidines_Biosynth-assoc"/>
</dbReference>
<comment type="caution">
    <text evidence="3">The sequence shown here is derived from an EMBL/GenBank/DDBJ whole genome shotgun (WGS) entry which is preliminary data.</text>
</comment>
<name>A0A8H4ZUC1_9HYPO</name>
<evidence type="ECO:0000313" key="3">
    <source>
        <dbReference type="EMBL" id="KAF5252557.1"/>
    </source>
</evidence>
<dbReference type="InterPro" id="IPR022085">
    <property type="entry name" value="OpdG"/>
</dbReference>
<dbReference type="GO" id="GO:0005525">
    <property type="term" value="F:GTP binding"/>
    <property type="evidence" value="ECO:0007669"/>
    <property type="project" value="InterPro"/>
</dbReference>
<dbReference type="EMBL" id="JABEVY010000055">
    <property type="protein sequence ID" value="KAF5252557.1"/>
    <property type="molecule type" value="Genomic_DNA"/>
</dbReference>